<feature type="transmembrane region" description="Helical" evidence="3">
    <location>
        <begin position="87"/>
        <end position="105"/>
    </location>
</feature>
<organism evidence="5 6">
    <name type="scientific">Paracidovorax cattleyae</name>
    <dbReference type="NCBI Taxonomy" id="80868"/>
    <lineage>
        <taxon>Bacteria</taxon>
        <taxon>Pseudomonadati</taxon>
        <taxon>Pseudomonadota</taxon>
        <taxon>Betaproteobacteria</taxon>
        <taxon>Burkholderiales</taxon>
        <taxon>Comamonadaceae</taxon>
        <taxon>Paracidovorax</taxon>
    </lineage>
</organism>
<gene>
    <name evidence="5" type="ORF">SAMN04489708_112103</name>
</gene>
<feature type="domain" description="GGDEF" evidence="4">
    <location>
        <begin position="273"/>
        <end position="404"/>
    </location>
</feature>
<evidence type="ECO:0000259" key="4">
    <source>
        <dbReference type="PROSITE" id="PS50887"/>
    </source>
</evidence>
<name>A0A1H0SI70_9BURK</name>
<evidence type="ECO:0000256" key="1">
    <source>
        <dbReference type="ARBA" id="ARBA00012528"/>
    </source>
</evidence>
<dbReference type="EC" id="2.7.7.65" evidence="1"/>
<comment type="catalytic activity">
    <reaction evidence="2">
        <text>2 GTP = 3',3'-c-di-GMP + 2 diphosphate</text>
        <dbReference type="Rhea" id="RHEA:24898"/>
        <dbReference type="ChEBI" id="CHEBI:33019"/>
        <dbReference type="ChEBI" id="CHEBI:37565"/>
        <dbReference type="ChEBI" id="CHEBI:58805"/>
        <dbReference type="EC" id="2.7.7.65"/>
    </reaction>
</comment>
<dbReference type="GO" id="GO:0043709">
    <property type="term" value="P:cell adhesion involved in single-species biofilm formation"/>
    <property type="evidence" value="ECO:0007669"/>
    <property type="project" value="TreeGrafter"/>
</dbReference>
<evidence type="ECO:0000313" key="5">
    <source>
        <dbReference type="EMBL" id="SDP41410.1"/>
    </source>
</evidence>
<reference evidence="6" key="1">
    <citation type="submission" date="2016-10" db="EMBL/GenBank/DDBJ databases">
        <authorList>
            <person name="Varghese N."/>
            <person name="Submissions S."/>
        </authorList>
    </citation>
    <scope>NUCLEOTIDE SEQUENCE [LARGE SCALE GENOMIC DNA]</scope>
    <source>
        <strain evidence="6">DSM 17101</strain>
    </source>
</reference>
<dbReference type="RefSeq" id="WP_092834699.1">
    <property type="nucleotide sequence ID" value="NZ_CP028290.1"/>
</dbReference>
<dbReference type="OrthoDB" id="9813903at2"/>
<dbReference type="CDD" id="cd01949">
    <property type="entry name" value="GGDEF"/>
    <property type="match status" value="1"/>
</dbReference>
<evidence type="ECO:0000313" key="6">
    <source>
        <dbReference type="Proteomes" id="UP000199317"/>
    </source>
</evidence>
<feature type="transmembrane region" description="Helical" evidence="3">
    <location>
        <begin position="125"/>
        <end position="143"/>
    </location>
</feature>
<dbReference type="Pfam" id="PF00990">
    <property type="entry name" value="GGDEF"/>
    <property type="match status" value="1"/>
</dbReference>
<dbReference type="Gene3D" id="3.30.70.270">
    <property type="match status" value="1"/>
</dbReference>
<dbReference type="EMBL" id="FNJL01000012">
    <property type="protein sequence ID" value="SDP41410.1"/>
    <property type="molecule type" value="Genomic_DNA"/>
</dbReference>
<dbReference type="InterPro" id="IPR050469">
    <property type="entry name" value="Diguanylate_Cyclase"/>
</dbReference>
<dbReference type="SUPFAM" id="SSF55073">
    <property type="entry name" value="Nucleotide cyclase"/>
    <property type="match status" value="1"/>
</dbReference>
<keyword evidence="3" id="KW-0472">Membrane</keyword>
<evidence type="ECO:0000256" key="2">
    <source>
        <dbReference type="ARBA" id="ARBA00034247"/>
    </source>
</evidence>
<dbReference type="GO" id="GO:1902201">
    <property type="term" value="P:negative regulation of bacterial-type flagellum-dependent cell motility"/>
    <property type="evidence" value="ECO:0007669"/>
    <property type="project" value="TreeGrafter"/>
</dbReference>
<dbReference type="InterPro" id="IPR000160">
    <property type="entry name" value="GGDEF_dom"/>
</dbReference>
<keyword evidence="3" id="KW-0812">Transmembrane</keyword>
<dbReference type="Proteomes" id="UP000199317">
    <property type="component" value="Unassembled WGS sequence"/>
</dbReference>
<accession>A0A1H0SI70</accession>
<dbReference type="GO" id="GO:0005886">
    <property type="term" value="C:plasma membrane"/>
    <property type="evidence" value="ECO:0007669"/>
    <property type="project" value="TreeGrafter"/>
</dbReference>
<evidence type="ECO:0000256" key="3">
    <source>
        <dbReference type="SAM" id="Phobius"/>
    </source>
</evidence>
<sequence length="424" mass="46640">MGLAKLWGSLQTRGPERFSNTEAFSPSEAFSEFDESAQFRGSDLQAARMLERRLGRPYRRMVPVFLCGLYLVCTLAFYALGMVSGPLVLMVAALIACGIALGTAYMRFGHPGEAPEPGRVRDRQLRLPIVVASAATLLLVFYLEPVTQIALAPFLFVAMSYGLLTLSRRTALLLCGGILAGYALVMGLHYAERENGVLLRLEALHFVALALALPAYVLLMGRVRLLHRLLQKTSSEMKSIAESARLDALGCLNRRSILAALEEQKQLADESGIPLCLAVVDLDHFKRINDEMGHLCGDEVLRTFSQLAQQIVRGDDFFGRYGGEEFLLIFPATPLLPALNTCERIRSQVESHDWKEPLRGRVTVSVGVTQYVLGESVLEFFSRADTAMYLAKQGGRNQVVVQEPVGAFAPTEGGELKVPAHGYF</sequence>
<dbReference type="InterPro" id="IPR043128">
    <property type="entry name" value="Rev_trsase/Diguanyl_cyclase"/>
</dbReference>
<dbReference type="InterPro" id="IPR029787">
    <property type="entry name" value="Nucleotide_cyclase"/>
</dbReference>
<dbReference type="FunFam" id="3.30.70.270:FF:000001">
    <property type="entry name" value="Diguanylate cyclase domain protein"/>
    <property type="match status" value="1"/>
</dbReference>
<dbReference type="PANTHER" id="PTHR45138">
    <property type="entry name" value="REGULATORY COMPONENTS OF SENSORY TRANSDUCTION SYSTEM"/>
    <property type="match status" value="1"/>
</dbReference>
<keyword evidence="6" id="KW-1185">Reference proteome</keyword>
<feature type="transmembrane region" description="Helical" evidence="3">
    <location>
        <begin position="62"/>
        <end position="81"/>
    </location>
</feature>
<dbReference type="PANTHER" id="PTHR45138:SF9">
    <property type="entry name" value="DIGUANYLATE CYCLASE DGCM-RELATED"/>
    <property type="match status" value="1"/>
</dbReference>
<dbReference type="NCBIfam" id="TIGR00254">
    <property type="entry name" value="GGDEF"/>
    <property type="match status" value="1"/>
</dbReference>
<dbReference type="SMART" id="SM00267">
    <property type="entry name" value="GGDEF"/>
    <property type="match status" value="1"/>
</dbReference>
<protein>
    <recommendedName>
        <fullName evidence="1">diguanylate cyclase</fullName>
        <ecNumber evidence="1">2.7.7.65</ecNumber>
    </recommendedName>
</protein>
<feature type="transmembrane region" description="Helical" evidence="3">
    <location>
        <begin position="171"/>
        <end position="191"/>
    </location>
</feature>
<proteinExistence type="predicted"/>
<keyword evidence="3" id="KW-1133">Transmembrane helix</keyword>
<feature type="transmembrane region" description="Helical" evidence="3">
    <location>
        <begin position="203"/>
        <end position="221"/>
    </location>
</feature>
<dbReference type="AlphaFoldDB" id="A0A1H0SI70"/>
<dbReference type="GO" id="GO:0052621">
    <property type="term" value="F:diguanylate cyclase activity"/>
    <property type="evidence" value="ECO:0007669"/>
    <property type="project" value="UniProtKB-EC"/>
</dbReference>
<dbReference type="PROSITE" id="PS50887">
    <property type="entry name" value="GGDEF"/>
    <property type="match status" value="1"/>
</dbReference>